<feature type="transmembrane region" description="Helical" evidence="6">
    <location>
        <begin position="151"/>
        <end position="168"/>
    </location>
</feature>
<keyword evidence="2" id="KW-1003">Cell membrane</keyword>
<keyword evidence="8" id="KW-1185">Reference proteome</keyword>
<keyword evidence="3 6" id="KW-0812">Transmembrane</keyword>
<sequence length="314" mass="33988">MKSPIVVFWSAGAIFSLLLPFAIGESYVFLTIDFLIMSLFAMSFNLLLGQGGMLSFGHATFYGLGAYAVAILQNKFGISPWIGIAAAPLAAGIGALVIGWLSVRVTGMYFAMLTLAFGQLVFTVVLGWYSFTGGDDGLPVEIPQWMQSARPYYYFCLVIVVTSIWLIYRVTKSPFGRAVSAIRDNRERAAYIGLNVRQMELRMFVVAGAFAGAAGGLRSPLQQMAFPSLLHWGQSAEPVLMTLAGGINTFFGPIVGAGIFVFTNFLVTSNFQYPLLVFGGIVLIIVLFLPEGIVGTLSRSRMSAFTTPVTVESK</sequence>
<keyword evidence="5 6" id="KW-0472">Membrane</keyword>
<dbReference type="PANTHER" id="PTHR30482:SF17">
    <property type="entry name" value="ABC TRANSPORTER ATP-BINDING PROTEIN"/>
    <property type="match status" value="1"/>
</dbReference>
<dbReference type="Pfam" id="PF02653">
    <property type="entry name" value="BPD_transp_2"/>
    <property type="match status" value="1"/>
</dbReference>
<accession>A0ABM8TVL3</accession>
<proteinExistence type="predicted"/>
<comment type="subcellular location">
    <subcellularLocation>
        <location evidence="1">Cell membrane</location>
        <topology evidence="1">Multi-pass membrane protein</topology>
    </subcellularLocation>
</comment>
<feature type="transmembrane region" description="Helical" evidence="6">
    <location>
        <begin position="201"/>
        <end position="219"/>
    </location>
</feature>
<dbReference type="EMBL" id="CAJPVI010000090">
    <property type="protein sequence ID" value="CAG2160745.1"/>
    <property type="molecule type" value="Genomic_DNA"/>
</dbReference>
<dbReference type="InterPro" id="IPR043428">
    <property type="entry name" value="LivM-like"/>
</dbReference>
<dbReference type="RefSeq" id="WP_211958452.1">
    <property type="nucleotide sequence ID" value="NZ_CAJPVI010000090.1"/>
</dbReference>
<feature type="transmembrane region" description="Helical" evidence="6">
    <location>
        <begin position="29"/>
        <end position="48"/>
    </location>
</feature>
<dbReference type="Proteomes" id="UP000672657">
    <property type="component" value="Unassembled WGS sequence"/>
</dbReference>
<organism evidence="7 8">
    <name type="scientific">Cupriavidus numazuensis</name>
    <dbReference type="NCBI Taxonomy" id="221992"/>
    <lineage>
        <taxon>Bacteria</taxon>
        <taxon>Pseudomonadati</taxon>
        <taxon>Pseudomonadota</taxon>
        <taxon>Betaproteobacteria</taxon>
        <taxon>Burkholderiales</taxon>
        <taxon>Burkholderiaceae</taxon>
        <taxon>Cupriavidus</taxon>
    </lineage>
</organism>
<feature type="transmembrane region" description="Helical" evidence="6">
    <location>
        <begin position="5"/>
        <end position="23"/>
    </location>
</feature>
<evidence type="ECO:0000256" key="1">
    <source>
        <dbReference type="ARBA" id="ARBA00004651"/>
    </source>
</evidence>
<reference evidence="7 8" key="1">
    <citation type="submission" date="2021-03" db="EMBL/GenBank/DDBJ databases">
        <authorList>
            <person name="Peeters C."/>
        </authorList>
    </citation>
    <scope>NUCLEOTIDE SEQUENCE [LARGE SCALE GENOMIC DNA]</scope>
    <source>
        <strain evidence="7 8">LMG 26411</strain>
    </source>
</reference>
<evidence type="ECO:0000256" key="4">
    <source>
        <dbReference type="ARBA" id="ARBA00022989"/>
    </source>
</evidence>
<feature type="transmembrane region" description="Helical" evidence="6">
    <location>
        <begin position="78"/>
        <end position="101"/>
    </location>
</feature>
<comment type="caution">
    <text evidence="7">The sequence shown here is derived from an EMBL/GenBank/DDBJ whole genome shotgun (WGS) entry which is preliminary data.</text>
</comment>
<keyword evidence="4 6" id="KW-1133">Transmembrane helix</keyword>
<evidence type="ECO:0000313" key="8">
    <source>
        <dbReference type="Proteomes" id="UP000672657"/>
    </source>
</evidence>
<evidence type="ECO:0000256" key="3">
    <source>
        <dbReference type="ARBA" id="ARBA00022692"/>
    </source>
</evidence>
<feature type="transmembrane region" description="Helical" evidence="6">
    <location>
        <begin position="108"/>
        <end position="131"/>
    </location>
</feature>
<evidence type="ECO:0000256" key="5">
    <source>
        <dbReference type="ARBA" id="ARBA00023136"/>
    </source>
</evidence>
<feature type="transmembrane region" description="Helical" evidence="6">
    <location>
        <begin position="239"/>
        <end position="263"/>
    </location>
</feature>
<evidence type="ECO:0000256" key="6">
    <source>
        <dbReference type="SAM" id="Phobius"/>
    </source>
</evidence>
<evidence type="ECO:0008006" key="9">
    <source>
        <dbReference type="Google" id="ProtNLM"/>
    </source>
</evidence>
<evidence type="ECO:0000313" key="7">
    <source>
        <dbReference type="EMBL" id="CAG2160745.1"/>
    </source>
</evidence>
<feature type="transmembrane region" description="Helical" evidence="6">
    <location>
        <begin position="55"/>
        <end position="72"/>
    </location>
</feature>
<dbReference type="PANTHER" id="PTHR30482">
    <property type="entry name" value="HIGH-AFFINITY BRANCHED-CHAIN AMINO ACID TRANSPORT SYSTEM PERMEASE"/>
    <property type="match status" value="1"/>
</dbReference>
<evidence type="ECO:0000256" key="2">
    <source>
        <dbReference type="ARBA" id="ARBA00022475"/>
    </source>
</evidence>
<dbReference type="CDD" id="cd06581">
    <property type="entry name" value="TM_PBP1_LivM_like"/>
    <property type="match status" value="1"/>
</dbReference>
<feature type="transmembrane region" description="Helical" evidence="6">
    <location>
        <begin position="275"/>
        <end position="297"/>
    </location>
</feature>
<protein>
    <recommendedName>
        <fullName evidence="9">Branched-chain amino acid ABC transporter permease</fullName>
    </recommendedName>
</protein>
<dbReference type="InterPro" id="IPR001851">
    <property type="entry name" value="ABC_transp_permease"/>
</dbReference>
<name>A0ABM8TVL3_9BURK</name>
<gene>
    <name evidence="7" type="ORF">LMG26411_07719</name>
</gene>